<keyword evidence="1" id="KW-0472">Membrane</keyword>
<evidence type="ECO:0000259" key="2">
    <source>
        <dbReference type="Pfam" id="PF18893"/>
    </source>
</evidence>
<sequence length="89" mass="10736">MFWQNFLNSNPRYGFPTILFLIFLIWLFVWKGYGLWRAAKNGQKYWFIAMLIVSSLGILEIIYLFFFQKEGKLSFKKIINSLTKITKRK</sequence>
<reference evidence="3 4" key="1">
    <citation type="journal article" date="2015" name="Nature">
        <title>rRNA introns, odd ribosomes, and small enigmatic genomes across a large radiation of phyla.</title>
        <authorList>
            <person name="Brown C.T."/>
            <person name="Hug L.A."/>
            <person name="Thomas B.C."/>
            <person name="Sharon I."/>
            <person name="Castelle C.J."/>
            <person name="Singh A."/>
            <person name="Wilkins M.J."/>
            <person name="Williams K.H."/>
            <person name="Banfield J.F."/>
        </authorList>
    </citation>
    <scope>NUCLEOTIDE SEQUENCE [LARGE SCALE GENOMIC DNA]</scope>
</reference>
<proteinExistence type="predicted"/>
<dbReference type="EMBL" id="LBWA01000011">
    <property type="protein sequence ID" value="KKQ97532.1"/>
    <property type="molecule type" value="Genomic_DNA"/>
</dbReference>
<feature type="transmembrane region" description="Helical" evidence="1">
    <location>
        <begin position="45"/>
        <end position="67"/>
    </location>
</feature>
<evidence type="ECO:0000313" key="4">
    <source>
        <dbReference type="Proteomes" id="UP000034325"/>
    </source>
</evidence>
<feature type="domain" description="DUF5652" evidence="2">
    <location>
        <begin position="17"/>
        <end position="71"/>
    </location>
</feature>
<accession>A0A0G0M2L2</accession>
<evidence type="ECO:0000313" key="3">
    <source>
        <dbReference type="EMBL" id="KKQ97532.1"/>
    </source>
</evidence>
<protein>
    <recommendedName>
        <fullName evidence="2">DUF5652 domain-containing protein</fullName>
    </recommendedName>
</protein>
<comment type="caution">
    <text evidence="3">The sequence shown here is derived from an EMBL/GenBank/DDBJ whole genome shotgun (WGS) entry which is preliminary data.</text>
</comment>
<name>A0A0G0M2L2_9BACT</name>
<keyword evidence="1" id="KW-1133">Transmembrane helix</keyword>
<dbReference type="Pfam" id="PF18893">
    <property type="entry name" value="DUF5652"/>
    <property type="match status" value="1"/>
</dbReference>
<gene>
    <name evidence="3" type="ORF">UT23_C0011G0003</name>
</gene>
<keyword evidence="1" id="KW-0812">Transmembrane</keyword>
<evidence type="ECO:0000256" key="1">
    <source>
        <dbReference type="SAM" id="Phobius"/>
    </source>
</evidence>
<dbReference type="AlphaFoldDB" id="A0A0G0M2L2"/>
<dbReference type="Proteomes" id="UP000034325">
    <property type="component" value="Unassembled WGS sequence"/>
</dbReference>
<feature type="transmembrane region" description="Helical" evidence="1">
    <location>
        <begin position="12"/>
        <end position="33"/>
    </location>
</feature>
<organism evidence="3 4">
    <name type="scientific">Candidatus Woesebacteria bacterium GW2011_GWA1_39_12</name>
    <dbReference type="NCBI Taxonomy" id="1618549"/>
    <lineage>
        <taxon>Bacteria</taxon>
        <taxon>Candidatus Woeseibacteriota</taxon>
    </lineage>
</organism>
<dbReference type="InterPro" id="IPR043712">
    <property type="entry name" value="DUF5652"/>
</dbReference>